<feature type="domain" description="Transposase DDE" evidence="1">
    <location>
        <begin position="5"/>
        <end position="116"/>
    </location>
</feature>
<protein>
    <submittedName>
        <fullName evidence="2">IS1380 family transposase</fullName>
    </submittedName>
</protein>
<comment type="caution">
    <text evidence="2">The sequence shown here is derived from an EMBL/GenBank/DDBJ whole genome shotgun (WGS) entry which is preliminary data.</text>
</comment>
<evidence type="ECO:0000313" key="2">
    <source>
        <dbReference type="EMBL" id="RBA37623.1"/>
    </source>
</evidence>
<proteinExistence type="predicted"/>
<gene>
    <name evidence="2" type="ORF">DQ226_06160</name>
</gene>
<evidence type="ECO:0000313" key="3">
    <source>
        <dbReference type="Proteomes" id="UP000252187"/>
    </source>
</evidence>
<name>A0A365PBC0_9ACTN</name>
<reference evidence="2 3" key="1">
    <citation type="submission" date="2018-06" db="EMBL/GenBank/DDBJ databases">
        <title>Whole genome sequencing of four bacterial strains from South Shetland trench revealing bio-synthetic gene clusters.</title>
        <authorList>
            <person name="Abdel-Mageed W.M."/>
            <person name="Lehri B."/>
            <person name="Jarmusch S.A."/>
            <person name="Miranda K."/>
            <person name="Goodfellow M."/>
            <person name="Jaspars M."/>
            <person name="Karlyshev A.V."/>
        </authorList>
    </citation>
    <scope>NUCLEOTIDE SEQUENCE [LARGE SCALE GENOMIC DNA]</scope>
    <source>
        <strain evidence="2 3">SST1</strain>
    </source>
</reference>
<feature type="non-terminal residue" evidence="2">
    <location>
        <position position="1"/>
    </location>
</feature>
<dbReference type="Proteomes" id="UP000252187">
    <property type="component" value="Unassembled WGS sequence"/>
</dbReference>
<dbReference type="AlphaFoldDB" id="A0A365PBC0"/>
<dbReference type="InterPro" id="IPR025668">
    <property type="entry name" value="Tnp_DDE_dom"/>
</dbReference>
<sequence>LQFLEARHRAHARVEDRIRHAKDTGLGRLPSREFALNQAWLVAVMLAADLVAWTRMLACTGDAAVLALCEPKALRYRFLHVAARLVRSGRRRRVKIPETWPWATAIVAVFNTIAAIPKPA</sequence>
<evidence type="ECO:0000259" key="1">
    <source>
        <dbReference type="Pfam" id="PF13701"/>
    </source>
</evidence>
<organism evidence="2 3">
    <name type="scientific">Dietzia maris</name>
    <dbReference type="NCBI Taxonomy" id="37915"/>
    <lineage>
        <taxon>Bacteria</taxon>
        <taxon>Bacillati</taxon>
        <taxon>Actinomycetota</taxon>
        <taxon>Actinomycetes</taxon>
        <taxon>Mycobacteriales</taxon>
        <taxon>Dietziaceae</taxon>
        <taxon>Dietzia</taxon>
    </lineage>
</organism>
<accession>A0A365PBC0</accession>
<dbReference type="EMBL" id="QNTT01000012">
    <property type="protein sequence ID" value="RBA37623.1"/>
    <property type="molecule type" value="Genomic_DNA"/>
</dbReference>
<dbReference type="Pfam" id="PF13701">
    <property type="entry name" value="DDE_Tnp_1_4"/>
    <property type="match status" value="1"/>
</dbReference>